<evidence type="ECO:0000259" key="4">
    <source>
        <dbReference type="Pfam" id="PF00891"/>
    </source>
</evidence>
<sequence>MVRSTVSALHETDVRRVATMARVAADGEQRLYGLRFDHVGLLVFPESVDAALAGLADAGLRAVRTLPSVVVRDRLAERYGLDRPAVTIAHLDAGEGRTLELFLATGCPEEVAEDERAAERERHLAFEAAPGSLGVLAALRADGLAPDGGGFNPSESDGGRSVFYFRRPDGGLADRVEVVVPGHRRDELAGHLHAADPRREMLEMLTGAWRTQALRAAAELGVADRLFARDRTVGELAAATGCPADRLERLLGYLARLGVVALQGAGRDGKVALTPLGTTLAGESPLSLAGLARLYGGLFYRSFGELPATVAGDASGFELAYGRTPFAHLEDHPADAAVFQQAMADQCREVFDAAADRLDLAGVGTVTDIGGGTGALLSCVLAAAPHASGVLFDTPATVRAARPRLDAERITAVGGDMFAAVPGGDLLVLSRILHDWDDAACARILARCRAAVRPGARLVLLERVLPDPLAVAWDVHMMVNNDGGRERTLEEYRELLAAAGFELRGWTGLPLEVRMLEAVAVPCGT</sequence>
<comment type="caution">
    <text evidence="6">The sequence shown here is derived from an EMBL/GenBank/DDBJ whole genome shotgun (WGS) entry which is preliminary data.</text>
</comment>
<proteinExistence type="predicted"/>
<dbReference type="InterPro" id="IPR036388">
    <property type="entry name" value="WH-like_DNA-bd_sf"/>
</dbReference>
<dbReference type="InterPro" id="IPR036390">
    <property type="entry name" value="WH_DNA-bd_sf"/>
</dbReference>
<dbReference type="Pfam" id="PF08100">
    <property type="entry name" value="Dimerisation"/>
    <property type="match status" value="1"/>
</dbReference>
<dbReference type="RefSeq" id="WP_220169828.1">
    <property type="nucleotide sequence ID" value="NZ_JAIBOA010000025.1"/>
</dbReference>
<dbReference type="Pfam" id="PF00891">
    <property type="entry name" value="Methyltransf_2"/>
    <property type="match status" value="1"/>
</dbReference>
<evidence type="ECO:0000313" key="7">
    <source>
        <dbReference type="Proteomes" id="UP000774570"/>
    </source>
</evidence>
<dbReference type="SUPFAM" id="SSF53335">
    <property type="entry name" value="S-adenosyl-L-methionine-dependent methyltransferases"/>
    <property type="match status" value="1"/>
</dbReference>
<dbReference type="CDD" id="cd02440">
    <property type="entry name" value="AdoMet_MTases"/>
    <property type="match status" value="1"/>
</dbReference>
<gene>
    <name evidence="6" type="ORF">K1Y72_29750</name>
</gene>
<evidence type="ECO:0008006" key="8">
    <source>
        <dbReference type="Google" id="ProtNLM"/>
    </source>
</evidence>
<dbReference type="SUPFAM" id="SSF46785">
    <property type="entry name" value="Winged helix' DNA-binding domain"/>
    <property type="match status" value="1"/>
</dbReference>
<dbReference type="PANTHER" id="PTHR43712">
    <property type="entry name" value="PUTATIVE (AFU_ORTHOLOGUE AFUA_4G14580)-RELATED"/>
    <property type="match status" value="1"/>
</dbReference>
<reference evidence="6 7" key="1">
    <citation type="submission" date="2021-07" db="EMBL/GenBank/DDBJ databases">
        <title>Actinomadura sp. PM05-2 isolated from lichen.</title>
        <authorList>
            <person name="Somphong A."/>
            <person name="Phongsopitanun W."/>
            <person name="Tanasupawat S."/>
            <person name="Peongsungnone V."/>
        </authorList>
    </citation>
    <scope>NUCLEOTIDE SEQUENCE [LARGE SCALE GENOMIC DNA]</scope>
    <source>
        <strain evidence="6 7">PM05-2</strain>
    </source>
</reference>
<dbReference type="InterPro" id="IPR001077">
    <property type="entry name" value="COMT_C"/>
</dbReference>
<keyword evidence="7" id="KW-1185">Reference proteome</keyword>
<evidence type="ECO:0000256" key="1">
    <source>
        <dbReference type="ARBA" id="ARBA00022603"/>
    </source>
</evidence>
<dbReference type="Gene3D" id="3.40.50.150">
    <property type="entry name" value="Vaccinia Virus protein VP39"/>
    <property type="match status" value="1"/>
</dbReference>
<name>A0ABS7G226_9ACTN</name>
<dbReference type="Gene3D" id="1.10.287.1350">
    <property type="match status" value="1"/>
</dbReference>
<dbReference type="InterPro" id="IPR029063">
    <property type="entry name" value="SAM-dependent_MTases_sf"/>
</dbReference>
<dbReference type="Gene3D" id="1.10.10.10">
    <property type="entry name" value="Winged helix-like DNA-binding domain superfamily/Winged helix DNA-binding domain"/>
    <property type="match status" value="1"/>
</dbReference>
<protein>
    <recommendedName>
        <fullName evidence="8">Methyltransferase</fullName>
    </recommendedName>
</protein>
<organism evidence="6 7">
    <name type="scientific">Actinomadura parmotrematis</name>
    <dbReference type="NCBI Taxonomy" id="2864039"/>
    <lineage>
        <taxon>Bacteria</taxon>
        <taxon>Bacillati</taxon>
        <taxon>Actinomycetota</taxon>
        <taxon>Actinomycetes</taxon>
        <taxon>Streptosporangiales</taxon>
        <taxon>Thermomonosporaceae</taxon>
        <taxon>Actinomadura</taxon>
    </lineage>
</organism>
<dbReference type="EMBL" id="JAIBOA010000025">
    <property type="protein sequence ID" value="MBW8486586.1"/>
    <property type="molecule type" value="Genomic_DNA"/>
</dbReference>
<keyword evidence="2" id="KW-0808">Transferase</keyword>
<dbReference type="PANTHER" id="PTHR43712:SF2">
    <property type="entry name" value="O-METHYLTRANSFERASE CICE"/>
    <property type="match status" value="1"/>
</dbReference>
<evidence type="ECO:0000256" key="2">
    <source>
        <dbReference type="ARBA" id="ARBA00022679"/>
    </source>
</evidence>
<dbReference type="Proteomes" id="UP000774570">
    <property type="component" value="Unassembled WGS sequence"/>
</dbReference>
<feature type="domain" description="O-methyltransferase C-terminal" evidence="4">
    <location>
        <begin position="305"/>
        <end position="502"/>
    </location>
</feature>
<evidence type="ECO:0000313" key="6">
    <source>
        <dbReference type="EMBL" id="MBW8486586.1"/>
    </source>
</evidence>
<dbReference type="InterPro" id="IPR016461">
    <property type="entry name" value="COMT-like"/>
</dbReference>
<feature type="domain" description="O-methyltransferase dimerisation" evidence="5">
    <location>
        <begin position="203"/>
        <end position="281"/>
    </location>
</feature>
<accession>A0ABS7G226</accession>
<dbReference type="InterPro" id="IPR012967">
    <property type="entry name" value="COMT_dimerisation"/>
</dbReference>
<evidence type="ECO:0000256" key="3">
    <source>
        <dbReference type="ARBA" id="ARBA00022691"/>
    </source>
</evidence>
<keyword evidence="3" id="KW-0949">S-adenosyl-L-methionine</keyword>
<dbReference type="PROSITE" id="PS51683">
    <property type="entry name" value="SAM_OMT_II"/>
    <property type="match status" value="1"/>
</dbReference>
<keyword evidence="1" id="KW-0489">Methyltransferase</keyword>
<evidence type="ECO:0000259" key="5">
    <source>
        <dbReference type="Pfam" id="PF08100"/>
    </source>
</evidence>